<evidence type="ECO:0008006" key="3">
    <source>
        <dbReference type="Google" id="ProtNLM"/>
    </source>
</evidence>
<keyword evidence="2" id="KW-1185">Reference proteome</keyword>
<dbReference type="Proteomes" id="UP001180754">
    <property type="component" value="Unassembled WGS sequence"/>
</dbReference>
<sequence length="118" mass="12885">MDQEQLMAELGQARDKESRERLVRRLAERGETAVPALLAALPTAVPSSREMVKEALWLIGPPAFDAALAALATDEKGRGSHELRLWGARTQPGKARANPARLAGQDHISRVIRPSNQD</sequence>
<proteinExistence type="predicted"/>
<protein>
    <recommendedName>
        <fullName evidence="3">HEAT repeat domain-containing protein</fullName>
    </recommendedName>
</protein>
<dbReference type="EMBL" id="JAVRFD010000044">
    <property type="protein sequence ID" value="MDT0550188.1"/>
    <property type="molecule type" value="Genomic_DNA"/>
</dbReference>
<evidence type="ECO:0000313" key="1">
    <source>
        <dbReference type="EMBL" id="MDT0550188.1"/>
    </source>
</evidence>
<gene>
    <name evidence="1" type="ORF">RND15_47215</name>
</gene>
<dbReference type="Gene3D" id="1.25.10.10">
    <property type="entry name" value="Leucine-rich Repeat Variant"/>
    <property type="match status" value="1"/>
</dbReference>
<accession>A0ABU2XW94</accession>
<reference evidence="1" key="1">
    <citation type="submission" date="2024-05" db="EMBL/GenBank/DDBJ databases">
        <title>30 novel species of actinomycetes from the DSMZ collection.</title>
        <authorList>
            <person name="Nouioui I."/>
        </authorList>
    </citation>
    <scope>NUCLEOTIDE SEQUENCE</scope>
    <source>
        <strain evidence="1">DSM 41529</strain>
    </source>
</reference>
<name>A0ABU2XW94_9ACTN</name>
<evidence type="ECO:0000313" key="2">
    <source>
        <dbReference type="Proteomes" id="UP001180754"/>
    </source>
</evidence>
<organism evidence="1 2">
    <name type="scientific">Streptomyces lonegramiae</name>
    <dbReference type="NCBI Taxonomy" id="3075524"/>
    <lineage>
        <taxon>Bacteria</taxon>
        <taxon>Bacillati</taxon>
        <taxon>Actinomycetota</taxon>
        <taxon>Actinomycetes</taxon>
        <taxon>Kitasatosporales</taxon>
        <taxon>Streptomycetaceae</taxon>
        <taxon>Streptomyces</taxon>
    </lineage>
</organism>
<dbReference type="InterPro" id="IPR011989">
    <property type="entry name" value="ARM-like"/>
</dbReference>
<comment type="caution">
    <text evidence="1">The sequence shown here is derived from an EMBL/GenBank/DDBJ whole genome shotgun (WGS) entry which is preliminary data.</text>
</comment>
<dbReference type="RefSeq" id="WP_311730770.1">
    <property type="nucleotide sequence ID" value="NZ_JAVRFD010000044.1"/>
</dbReference>